<accession>A0A7R9QW92</accession>
<dbReference type="EMBL" id="OC936086">
    <property type="protein sequence ID" value="CAD7660776.1"/>
    <property type="molecule type" value="Genomic_DNA"/>
</dbReference>
<reference evidence="1" key="1">
    <citation type="submission" date="2020-11" db="EMBL/GenBank/DDBJ databases">
        <authorList>
            <person name="Tran Van P."/>
        </authorList>
    </citation>
    <scope>NUCLEOTIDE SEQUENCE</scope>
</reference>
<evidence type="ECO:0000313" key="1">
    <source>
        <dbReference type="EMBL" id="CAD7660776.1"/>
    </source>
</evidence>
<dbReference type="AlphaFoldDB" id="A0A7R9QW92"/>
<organism evidence="1">
    <name type="scientific">Oppiella nova</name>
    <dbReference type="NCBI Taxonomy" id="334625"/>
    <lineage>
        <taxon>Eukaryota</taxon>
        <taxon>Metazoa</taxon>
        <taxon>Ecdysozoa</taxon>
        <taxon>Arthropoda</taxon>
        <taxon>Chelicerata</taxon>
        <taxon>Arachnida</taxon>
        <taxon>Acari</taxon>
        <taxon>Acariformes</taxon>
        <taxon>Sarcoptiformes</taxon>
        <taxon>Oribatida</taxon>
        <taxon>Brachypylina</taxon>
        <taxon>Oppioidea</taxon>
        <taxon>Oppiidae</taxon>
        <taxon>Oppiella</taxon>
    </lineage>
</organism>
<sequence>MARMRALDSDSRRSQHLYRQICLANKVLDLCKIHDLMASHVILRAEEEPDDDNRQALKDWETKKSTVLEVLVLKGVAICDLIDEHKTNTPVTSDKDIPVPSVDDTGAAGTTPTISDADHVYRDICKLVDDPYGYEVHKFTERHALLHGHYGRALKLYSKQFDSLVCDKQQVYRKMIEVFKSLKWTHAENQFNRNYFAMFPNDYRLF</sequence>
<dbReference type="EMBL" id="CAJPVJ010021261">
    <property type="protein sequence ID" value="CAG2177912.1"/>
    <property type="molecule type" value="Genomic_DNA"/>
</dbReference>
<proteinExistence type="predicted"/>
<dbReference type="Gene3D" id="1.25.40.710">
    <property type="match status" value="1"/>
</dbReference>
<evidence type="ECO:0000313" key="2">
    <source>
        <dbReference type="Proteomes" id="UP000728032"/>
    </source>
</evidence>
<gene>
    <name evidence="1" type="ORF">ONB1V03_LOCUS17339</name>
</gene>
<protein>
    <submittedName>
        <fullName evidence="1">Uncharacterized protein</fullName>
    </submittedName>
</protein>
<dbReference type="Proteomes" id="UP000728032">
    <property type="component" value="Unassembled WGS sequence"/>
</dbReference>
<dbReference type="InterPro" id="IPR046939">
    <property type="entry name" value="TPPII_C_sf"/>
</dbReference>
<keyword evidence="2" id="KW-1185">Reference proteome</keyword>
<name>A0A7R9QW92_9ACAR</name>
<dbReference type="OrthoDB" id="10256524at2759"/>